<reference evidence="2 3" key="1">
    <citation type="journal article" date="2015" name="Proc. Natl. Acad. Sci. U.S.A.">
        <title>The resurrection genome of Boea hygrometrica: A blueprint for survival of dehydration.</title>
        <authorList>
            <person name="Xiao L."/>
            <person name="Yang G."/>
            <person name="Zhang L."/>
            <person name="Yang X."/>
            <person name="Zhao S."/>
            <person name="Ji Z."/>
            <person name="Zhou Q."/>
            <person name="Hu M."/>
            <person name="Wang Y."/>
            <person name="Chen M."/>
            <person name="Xu Y."/>
            <person name="Jin H."/>
            <person name="Xiao X."/>
            <person name="Hu G."/>
            <person name="Bao F."/>
            <person name="Hu Y."/>
            <person name="Wan P."/>
            <person name="Li L."/>
            <person name="Deng X."/>
            <person name="Kuang T."/>
            <person name="Xiang C."/>
            <person name="Zhu J.K."/>
            <person name="Oliver M.J."/>
            <person name="He Y."/>
        </authorList>
    </citation>
    <scope>NUCLEOTIDE SEQUENCE [LARGE SCALE GENOMIC DNA]</scope>
    <source>
        <strain evidence="3">cv. XS01</strain>
    </source>
</reference>
<gene>
    <name evidence="2" type="ORF">F511_41902</name>
</gene>
<evidence type="ECO:0000256" key="1">
    <source>
        <dbReference type="SAM" id="MobiDB-lite"/>
    </source>
</evidence>
<name>A0A2Z7C8X5_9LAMI</name>
<dbReference type="AlphaFoldDB" id="A0A2Z7C8X5"/>
<evidence type="ECO:0000313" key="3">
    <source>
        <dbReference type="Proteomes" id="UP000250235"/>
    </source>
</evidence>
<evidence type="ECO:0000313" key="2">
    <source>
        <dbReference type="EMBL" id="KZV42969.1"/>
    </source>
</evidence>
<keyword evidence="3" id="KW-1185">Reference proteome</keyword>
<feature type="region of interest" description="Disordered" evidence="1">
    <location>
        <begin position="1"/>
        <end position="22"/>
    </location>
</feature>
<sequence length="134" mass="14489">MPEIQGDKTGRNTVRKRSDEGRTTAAVAAQRAAQGRAFLPHGSAHIALHNVRRKAARCWPSVACMVRQKWRTTALISAKPAASGRPQCAASAHGASRVHARGGAPPCAAAPRPFQPKILFSRFRDLCNYGTIMY</sequence>
<dbReference type="Proteomes" id="UP000250235">
    <property type="component" value="Unassembled WGS sequence"/>
</dbReference>
<accession>A0A2Z7C8X5</accession>
<organism evidence="2 3">
    <name type="scientific">Dorcoceras hygrometricum</name>
    <dbReference type="NCBI Taxonomy" id="472368"/>
    <lineage>
        <taxon>Eukaryota</taxon>
        <taxon>Viridiplantae</taxon>
        <taxon>Streptophyta</taxon>
        <taxon>Embryophyta</taxon>
        <taxon>Tracheophyta</taxon>
        <taxon>Spermatophyta</taxon>
        <taxon>Magnoliopsida</taxon>
        <taxon>eudicotyledons</taxon>
        <taxon>Gunneridae</taxon>
        <taxon>Pentapetalae</taxon>
        <taxon>asterids</taxon>
        <taxon>lamiids</taxon>
        <taxon>Lamiales</taxon>
        <taxon>Gesneriaceae</taxon>
        <taxon>Didymocarpoideae</taxon>
        <taxon>Trichosporeae</taxon>
        <taxon>Loxocarpinae</taxon>
        <taxon>Dorcoceras</taxon>
    </lineage>
</organism>
<dbReference type="EMBL" id="KQ998352">
    <property type="protein sequence ID" value="KZV42969.1"/>
    <property type="molecule type" value="Genomic_DNA"/>
</dbReference>
<proteinExistence type="predicted"/>
<protein>
    <submittedName>
        <fullName evidence="2">Uncharacterized protein</fullName>
    </submittedName>
</protein>